<evidence type="ECO:0000313" key="6">
    <source>
        <dbReference type="EMBL" id="CEA15457.1"/>
    </source>
</evidence>
<dbReference type="HAMAP" id="MF_00374">
    <property type="entry name" value="Ribosomal_uL29"/>
    <property type="match status" value="1"/>
</dbReference>
<dbReference type="STRING" id="1562970.ING2E5B_0690"/>
<proteinExistence type="inferred from homology"/>
<dbReference type="AlphaFoldDB" id="A0A098C0L9"/>
<dbReference type="Gene3D" id="1.10.287.310">
    <property type="match status" value="1"/>
</dbReference>
<keyword evidence="3 5" id="KW-0687">Ribonucleoprotein</keyword>
<accession>A0A098C0L9</accession>
<evidence type="ECO:0000313" key="7">
    <source>
        <dbReference type="Proteomes" id="UP000032417"/>
    </source>
</evidence>
<comment type="similarity">
    <text evidence="1 5">Belongs to the universal ribosomal protein uL29 family.</text>
</comment>
<keyword evidence="2 5" id="KW-0689">Ribosomal protein</keyword>
<dbReference type="PATRIC" id="fig|1562970.3.peg.689"/>
<organism evidence="6 7">
    <name type="scientific">Fermentimonas caenicola</name>
    <dbReference type="NCBI Taxonomy" id="1562970"/>
    <lineage>
        <taxon>Bacteria</taxon>
        <taxon>Pseudomonadati</taxon>
        <taxon>Bacteroidota</taxon>
        <taxon>Bacteroidia</taxon>
        <taxon>Bacteroidales</taxon>
        <taxon>Dysgonomonadaceae</taxon>
        <taxon>Fermentimonas</taxon>
    </lineage>
</organism>
<dbReference type="InterPro" id="IPR036049">
    <property type="entry name" value="Ribosomal_uL29_sf"/>
</dbReference>
<dbReference type="GO" id="GO:0005840">
    <property type="term" value="C:ribosome"/>
    <property type="evidence" value="ECO:0007669"/>
    <property type="project" value="UniProtKB-KW"/>
</dbReference>
<dbReference type="CDD" id="cd00427">
    <property type="entry name" value="Ribosomal_L29_HIP"/>
    <property type="match status" value="1"/>
</dbReference>
<dbReference type="SUPFAM" id="SSF46561">
    <property type="entry name" value="Ribosomal protein L29 (L29p)"/>
    <property type="match status" value="1"/>
</dbReference>
<evidence type="ECO:0000256" key="3">
    <source>
        <dbReference type="ARBA" id="ARBA00023274"/>
    </source>
</evidence>
<sequence length="67" mass="8046">MKNQEELRELPDKDLKERLDAEVIELNQLRINHTITPLDNSGLLREKRRNIARIKTELRARELKKDQ</sequence>
<dbReference type="Pfam" id="PF00831">
    <property type="entry name" value="Ribosomal_L29"/>
    <property type="match status" value="1"/>
</dbReference>
<evidence type="ECO:0000256" key="2">
    <source>
        <dbReference type="ARBA" id="ARBA00022980"/>
    </source>
</evidence>
<gene>
    <name evidence="5" type="primary">rpmC</name>
    <name evidence="6" type="ORF">ING2E5B_0690</name>
</gene>
<dbReference type="GO" id="GO:0003735">
    <property type="term" value="F:structural constituent of ribosome"/>
    <property type="evidence" value="ECO:0007669"/>
    <property type="project" value="InterPro"/>
</dbReference>
<dbReference type="InterPro" id="IPR001854">
    <property type="entry name" value="Ribosomal_uL29"/>
</dbReference>
<dbReference type="NCBIfam" id="TIGR00012">
    <property type="entry name" value="L29"/>
    <property type="match status" value="1"/>
</dbReference>
<dbReference type="GO" id="GO:0006412">
    <property type="term" value="P:translation"/>
    <property type="evidence" value="ECO:0007669"/>
    <property type="project" value="UniProtKB-UniRule"/>
</dbReference>
<evidence type="ECO:0000256" key="1">
    <source>
        <dbReference type="ARBA" id="ARBA00009254"/>
    </source>
</evidence>
<dbReference type="KEGG" id="pbt:ING2E5B_0690"/>
<dbReference type="Proteomes" id="UP000032417">
    <property type="component" value="Chromosome 1"/>
</dbReference>
<name>A0A098C0L9_9BACT</name>
<evidence type="ECO:0000256" key="5">
    <source>
        <dbReference type="HAMAP-Rule" id="MF_00374"/>
    </source>
</evidence>
<dbReference type="GO" id="GO:1990904">
    <property type="term" value="C:ribonucleoprotein complex"/>
    <property type="evidence" value="ECO:0007669"/>
    <property type="project" value="UniProtKB-KW"/>
</dbReference>
<reference evidence="6 7" key="1">
    <citation type="submission" date="2014-08" db="EMBL/GenBank/DDBJ databases">
        <authorList>
            <person name="Wibberg D."/>
        </authorList>
    </citation>
    <scope>NUCLEOTIDE SEQUENCE [LARGE SCALE GENOMIC DNA]</scope>
    <source>
        <strain evidence="7">ING2-E5B</strain>
    </source>
</reference>
<dbReference type="HOGENOM" id="CLU_158491_5_1_10"/>
<dbReference type="EMBL" id="LN515532">
    <property type="protein sequence ID" value="CEA15457.1"/>
    <property type="molecule type" value="Genomic_DNA"/>
</dbReference>
<keyword evidence="7" id="KW-1185">Reference proteome</keyword>
<evidence type="ECO:0000256" key="4">
    <source>
        <dbReference type="ARBA" id="ARBA00035204"/>
    </source>
</evidence>
<protein>
    <recommendedName>
        <fullName evidence="4 5">Large ribosomal subunit protein uL29</fullName>
    </recommendedName>
</protein>